<dbReference type="GO" id="GO:0005436">
    <property type="term" value="F:sodium:phosphate symporter activity"/>
    <property type="evidence" value="ECO:0007669"/>
    <property type="project" value="InterPro"/>
</dbReference>
<feature type="transmembrane region" description="Helical" evidence="6">
    <location>
        <begin position="109"/>
        <end position="127"/>
    </location>
</feature>
<name>A0A399RET9_9PROT</name>
<evidence type="ECO:0000256" key="6">
    <source>
        <dbReference type="SAM" id="Phobius"/>
    </source>
</evidence>
<proteinExistence type="predicted"/>
<feature type="transmembrane region" description="Helical" evidence="6">
    <location>
        <begin position="247"/>
        <end position="268"/>
    </location>
</feature>
<organism evidence="7 8">
    <name type="scientific">Henriciella mobilis</name>
    <dbReference type="NCBI Taxonomy" id="2305467"/>
    <lineage>
        <taxon>Bacteria</taxon>
        <taxon>Pseudomonadati</taxon>
        <taxon>Pseudomonadota</taxon>
        <taxon>Alphaproteobacteria</taxon>
        <taxon>Hyphomonadales</taxon>
        <taxon>Hyphomonadaceae</taxon>
        <taxon>Henriciella</taxon>
    </lineage>
</organism>
<dbReference type="OrthoDB" id="9763003at2"/>
<accession>A0A399RET9</accession>
<gene>
    <name evidence="7" type="ORF">D1223_13420</name>
</gene>
<evidence type="ECO:0000256" key="1">
    <source>
        <dbReference type="ARBA" id="ARBA00004651"/>
    </source>
</evidence>
<comment type="caution">
    <text evidence="7">The sequence shown here is derived from an EMBL/GenBank/DDBJ whole genome shotgun (WGS) entry which is preliminary data.</text>
</comment>
<dbReference type="PANTHER" id="PTHR10010">
    <property type="entry name" value="SOLUTE CARRIER FAMILY 34 SODIUM PHOSPHATE , MEMBER 2-RELATED"/>
    <property type="match status" value="1"/>
</dbReference>
<dbReference type="PANTHER" id="PTHR10010:SF46">
    <property type="entry name" value="SODIUM-DEPENDENT PHOSPHATE TRANSPORT PROTEIN 2B"/>
    <property type="match status" value="1"/>
</dbReference>
<evidence type="ECO:0000313" key="8">
    <source>
        <dbReference type="Proteomes" id="UP000266385"/>
    </source>
</evidence>
<sequence>MDSLFTFLGGLGLFLVGMQVLTDGLKGLAEETLRKLLVRFTQSPLSGAVTGAMATAILQSSSATTVAAVGFVGAGLLSFNQALGIIFGANIGTTITGWIVALVGFKLELTALVFPLAFLGAMLNLFTRGWIQKTGWAIAGFSLIFIGIDALQSGMSVLESAVTPDTFPGDTIFGRLQLVGIGILVTIVTQSSSAGVATALVALSVGAISFSQAAALVIGMDVGTTFTAFLATLGRGTAMRRTGYAHVVYNLMTGIMAFCILTPFAMIISNWLALDQAGDAQIALVAFHSTFNILGVIVIIGFTRQFARLIETIVPGREGEMFGELEDRLLRDGTAATDAAAGQANRIALSLVHKLERILTNPSARHLGSTDAEGAALEELSDYVVRIRTDPGSPANYRLQSVLHALDHMSRLQRRMAGLREARLSFAQGDIQAAARSLKPILGEIHDGGFTGELVERLDAARQDFRDQRETLRHAAIAHMTEAELDADIAMRQLETMRWLHRCTYHVWRMGVHLENALSSSPKALLITEEHRIEAAQPAPPAQ</sequence>
<evidence type="ECO:0000256" key="3">
    <source>
        <dbReference type="ARBA" id="ARBA00022692"/>
    </source>
</evidence>
<keyword evidence="4 6" id="KW-1133">Transmembrane helix</keyword>
<dbReference type="Pfam" id="PF02690">
    <property type="entry name" value="Na_Pi_cotrans"/>
    <property type="match status" value="2"/>
</dbReference>
<evidence type="ECO:0000256" key="2">
    <source>
        <dbReference type="ARBA" id="ARBA00022475"/>
    </source>
</evidence>
<dbReference type="InterPro" id="IPR003841">
    <property type="entry name" value="Na/Pi_transpt"/>
</dbReference>
<dbReference type="Proteomes" id="UP000266385">
    <property type="component" value="Unassembled WGS sequence"/>
</dbReference>
<feature type="transmembrane region" description="Helical" evidence="6">
    <location>
        <begin position="216"/>
        <end position="235"/>
    </location>
</feature>
<evidence type="ECO:0000313" key="7">
    <source>
        <dbReference type="EMBL" id="RIJ28385.1"/>
    </source>
</evidence>
<reference evidence="7 8" key="1">
    <citation type="submission" date="2018-08" db="EMBL/GenBank/DDBJ databases">
        <title>Henriciella mobilis sp. nov., isolated from seawater.</title>
        <authorList>
            <person name="Cheng H."/>
            <person name="Wu Y.-H."/>
            <person name="Xu X.-W."/>
            <person name="Guo L.-L."/>
        </authorList>
    </citation>
    <scope>NUCLEOTIDE SEQUENCE [LARGE SCALE GENOMIC DNA]</scope>
    <source>
        <strain evidence="7 8">JN25</strain>
    </source>
</reference>
<comment type="subcellular location">
    <subcellularLocation>
        <location evidence="1">Cell membrane</location>
        <topology evidence="1">Multi-pass membrane protein</topology>
    </subcellularLocation>
</comment>
<feature type="transmembrane region" description="Helical" evidence="6">
    <location>
        <begin position="134"/>
        <end position="152"/>
    </location>
</feature>
<dbReference type="GO" id="GO:0005886">
    <property type="term" value="C:plasma membrane"/>
    <property type="evidence" value="ECO:0007669"/>
    <property type="project" value="UniProtKB-SubCell"/>
</dbReference>
<keyword evidence="5 6" id="KW-0472">Membrane</keyword>
<protein>
    <submittedName>
        <fullName evidence="7">Na/Pi cotransporter family protein</fullName>
    </submittedName>
</protein>
<dbReference type="GO" id="GO:0044341">
    <property type="term" value="P:sodium-dependent phosphate transport"/>
    <property type="evidence" value="ECO:0007669"/>
    <property type="project" value="InterPro"/>
</dbReference>
<keyword evidence="8" id="KW-1185">Reference proteome</keyword>
<evidence type="ECO:0000256" key="5">
    <source>
        <dbReference type="ARBA" id="ARBA00023136"/>
    </source>
</evidence>
<dbReference type="NCBIfam" id="NF037997">
    <property type="entry name" value="Na_Pi_symport"/>
    <property type="match status" value="1"/>
</dbReference>
<keyword evidence="3 6" id="KW-0812">Transmembrane</keyword>
<evidence type="ECO:0000256" key="4">
    <source>
        <dbReference type="ARBA" id="ARBA00022989"/>
    </source>
</evidence>
<feature type="transmembrane region" description="Helical" evidence="6">
    <location>
        <begin position="83"/>
        <end position="103"/>
    </location>
</feature>
<feature type="transmembrane region" description="Helical" evidence="6">
    <location>
        <begin position="48"/>
        <end position="76"/>
    </location>
</feature>
<dbReference type="EMBL" id="QWFX01000013">
    <property type="protein sequence ID" value="RIJ28385.1"/>
    <property type="molecule type" value="Genomic_DNA"/>
</dbReference>
<keyword evidence="2" id="KW-1003">Cell membrane</keyword>
<feature type="transmembrane region" description="Helical" evidence="6">
    <location>
        <begin position="280"/>
        <end position="302"/>
    </location>
</feature>
<dbReference type="RefSeq" id="WP_119376921.1">
    <property type="nucleotide sequence ID" value="NZ_QWFX01000013.1"/>
</dbReference>
<dbReference type="AlphaFoldDB" id="A0A399RET9"/>